<dbReference type="HAMAP" id="MF_00130">
    <property type="entry name" value="RecU"/>
    <property type="match status" value="1"/>
</dbReference>
<keyword evidence="6 13" id="KW-0227">DNA damage</keyword>
<evidence type="ECO:0000256" key="4">
    <source>
        <dbReference type="ARBA" id="ARBA00022723"/>
    </source>
</evidence>
<sequence>MATWNSRGLRGSELEEIINLTNEKYREKNLALIQKIPTPIKPIKIDKENRHITLAYFEQRSTVDYIGAVQGIPVCFDAKECAREVFPIQNVHEHQILFMRDFEAQGGIAFLLIHFTSVDRYMYLPFRRLADFWNRAKLGHEKHFRLEELDEEYELFCKGYYLNYLEGIQKDLLSRDESGDLS</sequence>
<reference evidence="14" key="2">
    <citation type="journal article" date="2021" name="PeerJ">
        <title>Extensive microbial diversity within the chicken gut microbiome revealed by metagenomics and culture.</title>
        <authorList>
            <person name="Gilroy R."/>
            <person name="Ravi A."/>
            <person name="Getino M."/>
            <person name="Pursley I."/>
            <person name="Horton D.L."/>
            <person name="Alikhan N.F."/>
            <person name="Baker D."/>
            <person name="Gharbi K."/>
            <person name="Hall N."/>
            <person name="Watson M."/>
            <person name="Adriaenssens E.M."/>
            <person name="Foster-Nyarko E."/>
            <person name="Jarju S."/>
            <person name="Secka A."/>
            <person name="Antonio M."/>
            <person name="Oren A."/>
            <person name="Chaudhuri R.R."/>
            <person name="La Ragione R."/>
            <person name="Hildebrand F."/>
            <person name="Pallen M.J."/>
        </authorList>
    </citation>
    <scope>NUCLEOTIDE SEQUENCE</scope>
    <source>
        <strain evidence="14">CHK187-14744</strain>
    </source>
</reference>
<reference evidence="14" key="1">
    <citation type="submission" date="2020-10" db="EMBL/GenBank/DDBJ databases">
        <authorList>
            <person name="Gilroy R."/>
        </authorList>
    </citation>
    <scope>NUCLEOTIDE SEQUENCE</scope>
    <source>
        <strain evidence="14">CHK187-14744</strain>
    </source>
</reference>
<feature type="site" description="Transition state stabilizer" evidence="13">
    <location>
        <position position="79"/>
    </location>
</feature>
<feature type="binding site" evidence="13">
    <location>
        <position position="77"/>
    </location>
    <ligand>
        <name>Mg(2+)</name>
        <dbReference type="ChEBI" id="CHEBI:18420"/>
    </ligand>
</feature>
<dbReference type="Gene3D" id="3.40.1350.10">
    <property type="match status" value="1"/>
</dbReference>
<dbReference type="GO" id="GO:0000287">
    <property type="term" value="F:magnesium ion binding"/>
    <property type="evidence" value="ECO:0007669"/>
    <property type="project" value="UniProtKB-UniRule"/>
</dbReference>
<dbReference type="GO" id="GO:0008821">
    <property type="term" value="F:crossover junction DNA endonuclease activity"/>
    <property type="evidence" value="ECO:0007669"/>
    <property type="project" value="UniProtKB-EC"/>
</dbReference>
<dbReference type="PIRSF" id="PIRSF037785">
    <property type="entry name" value="RecU"/>
    <property type="match status" value="1"/>
</dbReference>
<comment type="caution">
    <text evidence="14">The sequence shown here is derived from an EMBL/GenBank/DDBJ whole genome shotgun (WGS) entry which is preliminary data.</text>
</comment>
<dbReference type="GO" id="GO:0006281">
    <property type="term" value="P:DNA repair"/>
    <property type="evidence" value="ECO:0007669"/>
    <property type="project" value="UniProtKB-UniRule"/>
</dbReference>
<evidence type="ECO:0000256" key="6">
    <source>
        <dbReference type="ARBA" id="ARBA00022763"/>
    </source>
</evidence>
<comment type="subcellular location">
    <subcellularLocation>
        <location evidence="1 13">Cytoplasm</location>
    </subcellularLocation>
</comment>
<evidence type="ECO:0000256" key="3">
    <source>
        <dbReference type="ARBA" id="ARBA00022722"/>
    </source>
</evidence>
<dbReference type="InterPro" id="IPR011856">
    <property type="entry name" value="tRNA_endonuc-like_dom_sf"/>
</dbReference>
<name>A0A9D1HII1_9FIRM</name>
<comment type="function">
    <text evidence="13">Endonuclease that resolves Holliday junction intermediates in genetic recombination. Cleaves mobile four-strand junctions by introducing symmetrical nicks in paired strands. Promotes annealing of linear ssDNA with homologous dsDNA. Required for DNA repair, homologous recombination and chromosome segregation.</text>
</comment>
<evidence type="ECO:0000256" key="9">
    <source>
        <dbReference type="ARBA" id="ARBA00023172"/>
    </source>
</evidence>
<proteinExistence type="inferred from homology"/>
<dbReference type="AlphaFoldDB" id="A0A9D1HII1"/>
<evidence type="ECO:0000256" key="8">
    <source>
        <dbReference type="ARBA" id="ARBA00022842"/>
    </source>
</evidence>
<evidence type="ECO:0000256" key="13">
    <source>
        <dbReference type="HAMAP-Rule" id="MF_00130"/>
    </source>
</evidence>
<feature type="binding site" evidence="13">
    <location>
        <position position="64"/>
    </location>
    <ligand>
        <name>Mg(2+)</name>
        <dbReference type="ChEBI" id="CHEBI:18420"/>
    </ligand>
</feature>
<keyword evidence="5 13" id="KW-0255">Endonuclease</keyword>
<evidence type="ECO:0000256" key="7">
    <source>
        <dbReference type="ARBA" id="ARBA00022801"/>
    </source>
</evidence>
<keyword evidence="9 13" id="KW-0233">DNA recombination</keyword>
<dbReference type="InterPro" id="IPR004612">
    <property type="entry name" value="Resolv_RecU"/>
</dbReference>
<comment type="cofactor">
    <cofactor evidence="13">
        <name>Mg(2+)</name>
        <dbReference type="ChEBI" id="CHEBI:18420"/>
    </cofactor>
    <text evidence="13">Binds 1 Mg(2+) ion per subunit.</text>
</comment>
<protein>
    <recommendedName>
        <fullName evidence="12 13">Holliday junction resolvase RecU</fullName>
        <ecNumber evidence="13">3.1.21.10</ecNumber>
    </recommendedName>
    <alternativeName>
        <fullName evidence="13">Recombination protein U homolog</fullName>
    </alternativeName>
</protein>
<dbReference type="Pfam" id="PF03838">
    <property type="entry name" value="RecU"/>
    <property type="match status" value="1"/>
</dbReference>
<dbReference type="CDD" id="cd22354">
    <property type="entry name" value="RecU-like"/>
    <property type="match status" value="1"/>
</dbReference>
<feature type="binding site" evidence="13">
    <location>
        <position position="62"/>
    </location>
    <ligand>
        <name>Mg(2+)</name>
        <dbReference type="ChEBI" id="CHEBI:18420"/>
    </ligand>
</feature>
<keyword evidence="4 13" id="KW-0479">Metal-binding</keyword>
<dbReference type="Proteomes" id="UP000824164">
    <property type="component" value="Unassembled WGS sequence"/>
</dbReference>
<organism evidence="14 15">
    <name type="scientific">Candidatus Onthocola gallistercoris</name>
    <dbReference type="NCBI Taxonomy" id="2840876"/>
    <lineage>
        <taxon>Bacteria</taxon>
        <taxon>Bacillati</taxon>
        <taxon>Bacillota</taxon>
        <taxon>Bacilli</taxon>
        <taxon>Candidatus Onthocola</taxon>
    </lineage>
</organism>
<gene>
    <name evidence="13" type="primary">recU</name>
    <name evidence="14" type="ORF">IAB63_09970</name>
</gene>
<comment type="similarity">
    <text evidence="11 13">Belongs to the RecU family.</text>
</comment>
<evidence type="ECO:0000313" key="14">
    <source>
        <dbReference type="EMBL" id="HIU03564.1"/>
    </source>
</evidence>
<keyword evidence="2 13" id="KW-0963">Cytoplasm</keyword>
<keyword evidence="8 13" id="KW-0460">Magnesium</keyword>
<dbReference type="GO" id="GO:0005737">
    <property type="term" value="C:cytoplasm"/>
    <property type="evidence" value="ECO:0007669"/>
    <property type="project" value="UniProtKB-SubCell"/>
</dbReference>
<keyword evidence="7 13" id="KW-0378">Hydrolase</keyword>
<evidence type="ECO:0000256" key="12">
    <source>
        <dbReference type="ARBA" id="ARBA00029523"/>
    </source>
</evidence>
<dbReference type="SUPFAM" id="SSF52980">
    <property type="entry name" value="Restriction endonuclease-like"/>
    <property type="match status" value="1"/>
</dbReference>
<dbReference type="EMBL" id="DVLT01000062">
    <property type="protein sequence ID" value="HIU03564.1"/>
    <property type="molecule type" value="Genomic_DNA"/>
</dbReference>
<evidence type="ECO:0000256" key="5">
    <source>
        <dbReference type="ARBA" id="ARBA00022759"/>
    </source>
</evidence>
<dbReference type="InterPro" id="IPR011335">
    <property type="entry name" value="Restrct_endonuc-II-like"/>
</dbReference>
<dbReference type="GO" id="GO:0003676">
    <property type="term" value="F:nucleic acid binding"/>
    <property type="evidence" value="ECO:0007669"/>
    <property type="project" value="InterPro"/>
</dbReference>
<dbReference type="EC" id="3.1.21.10" evidence="13"/>
<accession>A0A9D1HII1</accession>
<keyword evidence="3 13" id="KW-0540">Nuclease</keyword>
<evidence type="ECO:0000313" key="15">
    <source>
        <dbReference type="Proteomes" id="UP000824164"/>
    </source>
</evidence>
<keyword evidence="10 13" id="KW-0234">DNA repair</keyword>
<evidence type="ECO:0000256" key="2">
    <source>
        <dbReference type="ARBA" id="ARBA00022490"/>
    </source>
</evidence>
<dbReference type="GO" id="GO:0007059">
    <property type="term" value="P:chromosome segregation"/>
    <property type="evidence" value="ECO:0007669"/>
    <property type="project" value="UniProtKB-UniRule"/>
</dbReference>
<feature type="binding site" evidence="13">
    <location>
        <position position="95"/>
    </location>
    <ligand>
        <name>Mg(2+)</name>
        <dbReference type="ChEBI" id="CHEBI:18420"/>
    </ligand>
</feature>
<evidence type="ECO:0000256" key="10">
    <source>
        <dbReference type="ARBA" id="ARBA00023204"/>
    </source>
</evidence>
<comment type="catalytic activity">
    <reaction evidence="13">
        <text>Endonucleolytic cleavage at a junction such as a reciprocal single-stranded crossover between two homologous DNA duplexes (Holliday junction).</text>
        <dbReference type="EC" id="3.1.21.10"/>
    </reaction>
</comment>
<evidence type="ECO:0000256" key="1">
    <source>
        <dbReference type="ARBA" id="ARBA00004496"/>
    </source>
</evidence>
<evidence type="ECO:0000256" key="11">
    <source>
        <dbReference type="ARBA" id="ARBA00023447"/>
    </source>
</evidence>
<dbReference type="GO" id="GO:0006310">
    <property type="term" value="P:DNA recombination"/>
    <property type="evidence" value="ECO:0007669"/>
    <property type="project" value="UniProtKB-UniRule"/>
</dbReference>